<dbReference type="GO" id="GO:0046982">
    <property type="term" value="F:protein heterodimerization activity"/>
    <property type="evidence" value="ECO:0007669"/>
    <property type="project" value="InterPro"/>
</dbReference>
<proteinExistence type="predicted"/>
<keyword evidence="2" id="KW-1185">Reference proteome</keyword>
<dbReference type="Gene3D" id="1.10.20.10">
    <property type="entry name" value="Histone, subunit A"/>
    <property type="match status" value="1"/>
</dbReference>
<gene>
    <name evidence="1" type="ORF">BgAZ_109680</name>
</gene>
<dbReference type="EMBL" id="JAVEPI010000001">
    <property type="protein sequence ID" value="KAK1445062.1"/>
    <property type="molecule type" value="Genomic_DNA"/>
</dbReference>
<comment type="caution">
    <text evidence="1">The sequence shown here is derived from an EMBL/GenBank/DDBJ whole genome shotgun (WGS) entry which is preliminary data.</text>
</comment>
<evidence type="ECO:0000313" key="1">
    <source>
        <dbReference type="EMBL" id="KAK1445062.1"/>
    </source>
</evidence>
<sequence length="198" mass="22107">MATLRSPDGDKAPDSGELLKKDGSYLSHLVEAMMKESGVTHYDSRTVHLLVDILQRESLSLLQTAQEQSESRISQEKQMLLQDSPMAANLPKLNVRVSEEDAKLACQRYISDNIAKASFLQDMKEMQRYVNEVRLGVKTITLPSKQSRSLQVALKSPDAQNVGFYPTGTPPHLPDNIALNTLLPNWDLSVKGDKEERS</sequence>
<name>A0AAD8UV19_BABGI</name>
<dbReference type="Proteomes" id="UP001230268">
    <property type="component" value="Unassembled WGS sequence"/>
</dbReference>
<evidence type="ECO:0000313" key="2">
    <source>
        <dbReference type="Proteomes" id="UP001230268"/>
    </source>
</evidence>
<dbReference type="AlphaFoldDB" id="A0AAD8UV19"/>
<reference evidence="1" key="1">
    <citation type="submission" date="2023-08" db="EMBL/GenBank/DDBJ databases">
        <title>Draft sequence of the Babesia gibsoni genome.</title>
        <authorList>
            <person name="Yamagishi J.Y."/>
            <person name="Xuan X.X."/>
        </authorList>
    </citation>
    <scope>NUCLEOTIDE SEQUENCE</scope>
    <source>
        <strain evidence="1">Azabu</strain>
    </source>
</reference>
<accession>A0AAD8UV19</accession>
<organism evidence="1 2">
    <name type="scientific">Babesia gibsoni</name>
    <dbReference type="NCBI Taxonomy" id="33632"/>
    <lineage>
        <taxon>Eukaryota</taxon>
        <taxon>Sar</taxon>
        <taxon>Alveolata</taxon>
        <taxon>Apicomplexa</taxon>
        <taxon>Aconoidasida</taxon>
        <taxon>Piroplasmida</taxon>
        <taxon>Babesiidae</taxon>
        <taxon>Babesia</taxon>
    </lineage>
</organism>
<dbReference type="InterPro" id="IPR009072">
    <property type="entry name" value="Histone-fold"/>
</dbReference>
<protein>
    <submittedName>
        <fullName evidence="1">Uncharacterized protein</fullName>
    </submittedName>
</protein>